<dbReference type="RefSeq" id="WP_012035305.1">
    <property type="nucleotide sequence ID" value="NC_009464.1"/>
</dbReference>
<dbReference type="KEGG" id="rci:RCIX2145"/>
<reference evidence="3 4" key="1">
    <citation type="journal article" date="2006" name="Science">
        <title>Genome of rice cluster I archaea -- the key methane producers in the rice rhizosphere.</title>
        <authorList>
            <person name="Erkel C."/>
            <person name="Kube M."/>
            <person name="Reinhardt R."/>
            <person name="Liesack W."/>
        </authorList>
    </citation>
    <scope>NUCLEOTIDE SEQUENCE [LARGE SCALE GENOMIC DNA]</scope>
    <source>
        <strain evidence="4">DSM 22066 / NBRC 105507 / MRE50</strain>
    </source>
</reference>
<dbReference type="Pfam" id="PF18204">
    <property type="entry name" value="PGF-CTERM"/>
    <property type="match status" value="1"/>
</dbReference>
<dbReference type="NCBIfam" id="TIGR04126">
    <property type="entry name" value="PGF_CTERM"/>
    <property type="match status" value="1"/>
</dbReference>
<dbReference type="InterPro" id="IPR026371">
    <property type="entry name" value="PGF_CTERM"/>
</dbReference>
<evidence type="ECO:0000313" key="4">
    <source>
        <dbReference type="Proteomes" id="UP000000663"/>
    </source>
</evidence>
<dbReference type="InterPro" id="IPR008969">
    <property type="entry name" value="CarboxyPept-like_regulatory"/>
</dbReference>
<evidence type="ECO:0000256" key="1">
    <source>
        <dbReference type="ARBA" id="ARBA00022729"/>
    </source>
</evidence>
<organism evidence="3 4">
    <name type="scientific">Methanocella arvoryzae (strain DSM 22066 / NBRC 105507 / MRE50)</name>
    <dbReference type="NCBI Taxonomy" id="351160"/>
    <lineage>
        <taxon>Archaea</taxon>
        <taxon>Methanobacteriati</taxon>
        <taxon>Methanobacteriota</taxon>
        <taxon>Stenosarchaea group</taxon>
        <taxon>Methanomicrobia</taxon>
        <taxon>Methanocellales</taxon>
        <taxon>Methanocellaceae</taxon>
        <taxon>Methanocella</taxon>
    </lineage>
</organism>
<gene>
    <name evidence="3" type="ORF">RCIX2145</name>
</gene>
<name>Q0W2X2_METAR</name>
<dbReference type="SUPFAM" id="SSF49464">
    <property type="entry name" value="Carboxypeptidase regulatory domain-like"/>
    <property type="match status" value="1"/>
</dbReference>
<dbReference type="Proteomes" id="UP000000663">
    <property type="component" value="Chromosome"/>
</dbReference>
<dbReference type="OrthoDB" id="148064at2157"/>
<dbReference type="AlphaFoldDB" id="Q0W2X2"/>
<dbReference type="GeneID" id="5145755"/>
<dbReference type="PATRIC" id="fig|351160.9.peg.1010"/>
<protein>
    <recommendedName>
        <fullName evidence="2">PGF-CTERM archaeal protein-sorting signal domain-containing protein</fullName>
    </recommendedName>
</protein>
<dbReference type="GO" id="GO:0005886">
    <property type="term" value="C:plasma membrane"/>
    <property type="evidence" value="ECO:0007669"/>
    <property type="project" value="UniProtKB-SubCell"/>
</dbReference>
<dbReference type="GO" id="GO:0030115">
    <property type="term" value="C:S-layer"/>
    <property type="evidence" value="ECO:0007669"/>
    <property type="project" value="UniProtKB-SubCell"/>
</dbReference>
<dbReference type="Gene3D" id="2.60.40.1120">
    <property type="entry name" value="Carboxypeptidase-like, regulatory domain"/>
    <property type="match status" value="1"/>
</dbReference>
<proteinExistence type="predicted"/>
<dbReference type="eggNOG" id="arCOG03259">
    <property type="taxonomic scope" value="Archaea"/>
</dbReference>
<dbReference type="Gene3D" id="2.60.40.10">
    <property type="entry name" value="Immunoglobulins"/>
    <property type="match status" value="1"/>
</dbReference>
<feature type="domain" description="PGF-CTERM archaeal protein-sorting signal" evidence="2">
    <location>
        <begin position="628"/>
        <end position="650"/>
    </location>
</feature>
<accession>Q0W2X2</accession>
<keyword evidence="1" id="KW-0732">Signal</keyword>
<evidence type="ECO:0000259" key="2">
    <source>
        <dbReference type="Pfam" id="PF18204"/>
    </source>
</evidence>
<dbReference type="EMBL" id="AM114193">
    <property type="protein sequence ID" value="CAJ37271.1"/>
    <property type="molecule type" value="Genomic_DNA"/>
</dbReference>
<evidence type="ECO:0000313" key="3">
    <source>
        <dbReference type="EMBL" id="CAJ37271.1"/>
    </source>
</evidence>
<dbReference type="InterPro" id="IPR008964">
    <property type="entry name" value="Invasin/intimin_cell_adhesion"/>
</dbReference>
<keyword evidence="4" id="KW-1185">Reference proteome</keyword>
<sequence length="652" mass="69713">MKNTTKAVLIALAVLAIIALTIDATAVKPYYNTSYSKAPAMSEAHPSPGAVSGRLTTANTSAGLPNAYVAIVNAANLSEAWYEGESDSNGFYQFPNVNNTWVSNNGGQYASLYKVYANHSVFGEGYSNAFPVEERSTAPANVVIIPQPAKIVVTAERNNIAADAADHVKIYAYVTDALNDPVADNTLINFRINVTDSEYNKSYNGSLSRDGIYSDSQGRILNDVPTKGGWANVSFGWVVEEAAGLNSTIIAEYPADPEINGSTSIYFSPTLASWFGSVQDSFGKPYGGTVVTLHLMGYVYDSESGAIIGTKEIYNMTTTAYVDLPYPGSYVFDNIELNNSIAYAYASAEADIGDGVIYYGKSDNYTLNKSRTSSGFIVLHVPMPDAIELTPDPETILVGGDQSIITAQLYYNGKPYKRGGVTVTFFGSNDTIAYLPSVKTNVSNSAGQAAIILTSNATKGKVTVTGYTKIGITQNLTDDCEVEVVGWGTISGMVTDKNKNGIPNATVKLWTTKWANDTWESVRLVKSPENPQYTVSRPEIAAIGTYTYYRVPSGIYNLTAEKADSSGNVHMWFAIVNLTVGTATNNVALPDYVVPSEVVTATPVVTPSVTATPTATQTVTPTATPTPTPGFETVFALAGLLGVAYLIMRKEN</sequence>
<dbReference type="SUPFAM" id="SSF49373">
    <property type="entry name" value="Invasin/intimin cell-adhesion fragments"/>
    <property type="match status" value="1"/>
</dbReference>
<dbReference type="InterPro" id="IPR013783">
    <property type="entry name" value="Ig-like_fold"/>
</dbReference>